<name>A0ACD0NP89_9BASI</name>
<evidence type="ECO:0000313" key="1">
    <source>
        <dbReference type="EMBL" id="PWN47658.1"/>
    </source>
</evidence>
<reference evidence="1 2" key="1">
    <citation type="journal article" date="2018" name="Mol. Biol. Evol.">
        <title>Broad Genomic Sampling Reveals a Smut Pathogenic Ancestry of the Fungal Clade Ustilaginomycotina.</title>
        <authorList>
            <person name="Kijpornyongpan T."/>
            <person name="Mondo S.J."/>
            <person name="Barry K."/>
            <person name="Sandor L."/>
            <person name="Lee J."/>
            <person name="Lipzen A."/>
            <person name="Pangilinan J."/>
            <person name="LaButti K."/>
            <person name="Hainaut M."/>
            <person name="Henrissat B."/>
            <person name="Grigoriev I.V."/>
            <person name="Spatafora J.W."/>
            <person name="Aime M.C."/>
        </authorList>
    </citation>
    <scope>NUCLEOTIDE SEQUENCE [LARGE SCALE GENOMIC DNA]</scope>
    <source>
        <strain evidence="1 2">SA 807</strain>
    </source>
</reference>
<sequence>MNMGEAVEGLQEFWRVKEVEAERGDKGWKGRKERMLIRRQSKAGAVEQSSGEETERAGAKESKGSSPIPSPAFPSERQEGEKHPSLDGGAGLRHGVHPRAQGRGDHTET</sequence>
<organism evidence="1 2">
    <name type="scientific">Violaceomyces palustris</name>
    <dbReference type="NCBI Taxonomy" id="1673888"/>
    <lineage>
        <taxon>Eukaryota</taxon>
        <taxon>Fungi</taxon>
        <taxon>Dikarya</taxon>
        <taxon>Basidiomycota</taxon>
        <taxon>Ustilaginomycotina</taxon>
        <taxon>Ustilaginomycetes</taxon>
        <taxon>Violaceomycetales</taxon>
        <taxon>Violaceomycetaceae</taxon>
        <taxon>Violaceomyces</taxon>
    </lineage>
</organism>
<dbReference type="EMBL" id="KZ820372">
    <property type="protein sequence ID" value="PWN47658.1"/>
    <property type="molecule type" value="Genomic_DNA"/>
</dbReference>
<keyword evidence="2" id="KW-1185">Reference proteome</keyword>
<protein>
    <submittedName>
        <fullName evidence="1">Uncharacterized protein</fullName>
    </submittedName>
</protein>
<accession>A0ACD0NP89</accession>
<proteinExistence type="predicted"/>
<evidence type="ECO:0000313" key="2">
    <source>
        <dbReference type="Proteomes" id="UP000245626"/>
    </source>
</evidence>
<gene>
    <name evidence="1" type="ORF">IE53DRAFT_381963</name>
</gene>
<dbReference type="Proteomes" id="UP000245626">
    <property type="component" value="Unassembled WGS sequence"/>
</dbReference>